<keyword evidence="2" id="KW-1133">Transmembrane helix</keyword>
<dbReference type="OrthoDB" id="10627302at2759"/>
<comment type="caution">
    <text evidence="3">The sequence shown here is derived from an EMBL/GenBank/DDBJ whole genome shotgun (WGS) entry which is preliminary data.</text>
</comment>
<reference evidence="3 4" key="1">
    <citation type="submission" date="2015-08" db="EMBL/GenBank/DDBJ databases">
        <title>Genome sequencing of Penicillium nordicum.</title>
        <authorList>
            <person name="Nguyen H.D."/>
            <person name="Seifert K.A."/>
        </authorList>
    </citation>
    <scope>NUCLEOTIDE SEQUENCE [LARGE SCALE GENOMIC DNA]</scope>
    <source>
        <strain evidence="3 4">DAOMC 185683</strain>
    </source>
</reference>
<keyword evidence="2" id="KW-0472">Membrane</keyword>
<proteinExistence type="predicted"/>
<gene>
    <name evidence="3" type="ORF">ACN38_g7519</name>
</gene>
<feature type="region of interest" description="Disordered" evidence="1">
    <location>
        <begin position="74"/>
        <end position="93"/>
    </location>
</feature>
<protein>
    <submittedName>
        <fullName evidence="3">Uncharacterized protein</fullName>
    </submittedName>
</protein>
<evidence type="ECO:0000313" key="3">
    <source>
        <dbReference type="EMBL" id="KOS41597.1"/>
    </source>
</evidence>
<evidence type="ECO:0000313" key="4">
    <source>
        <dbReference type="Proteomes" id="UP000037696"/>
    </source>
</evidence>
<dbReference type="Proteomes" id="UP000037696">
    <property type="component" value="Unassembled WGS sequence"/>
</dbReference>
<name>A0A0M8P1H3_9EURO</name>
<keyword evidence="2" id="KW-0812">Transmembrane</keyword>
<evidence type="ECO:0000256" key="1">
    <source>
        <dbReference type="SAM" id="MobiDB-lite"/>
    </source>
</evidence>
<sequence>MVANRPLLVCYKFQARKTPSYSNNEALVFKRREPSPGSSPHWTTYVFGATGVVFGVNGVIISHVAHNSTLKSWRKNNGRRRKKRKRRRRRRRRTIWRSSGMNCGNYTAIYSINTRGFRRLKGKSPGLQKRLLYSSGFFLTKLTKRKPRTSREGPGFHY</sequence>
<feature type="transmembrane region" description="Helical" evidence="2">
    <location>
        <begin position="45"/>
        <end position="73"/>
    </location>
</feature>
<keyword evidence="4" id="KW-1185">Reference proteome</keyword>
<organism evidence="3 4">
    <name type="scientific">Penicillium nordicum</name>
    <dbReference type="NCBI Taxonomy" id="229535"/>
    <lineage>
        <taxon>Eukaryota</taxon>
        <taxon>Fungi</taxon>
        <taxon>Dikarya</taxon>
        <taxon>Ascomycota</taxon>
        <taxon>Pezizomycotina</taxon>
        <taxon>Eurotiomycetes</taxon>
        <taxon>Eurotiomycetidae</taxon>
        <taxon>Eurotiales</taxon>
        <taxon>Aspergillaceae</taxon>
        <taxon>Penicillium</taxon>
    </lineage>
</organism>
<dbReference type="EMBL" id="LHQQ01000127">
    <property type="protein sequence ID" value="KOS41597.1"/>
    <property type="molecule type" value="Genomic_DNA"/>
</dbReference>
<dbReference type="AlphaFoldDB" id="A0A0M8P1H3"/>
<evidence type="ECO:0000256" key="2">
    <source>
        <dbReference type="SAM" id="Phobius"/>
    </source>
</evidence>
<accession>A0A0M8P1H3</accession>